<dbReference type="Proteomes" id="UP000029736">
    <property type="component" value="Unassembled WGS sequence"/>
</dbReference>
<sequence length="77" mass="9337">MRWNCHYQVLLLKKNAGSQNFQGFWTFWIYLWSELHLTLVYFSPDQNKICIHAPKLIVIRILYGYGFYDGYDLFLQP</sequence>
<evidence type="ECO:0000313" key="1">
    <source>
        <dbReference type="EMBL" id="KGE87370.1"/>
    </source>
</evidence>
<reference evidence="1 2" key="1">
    <citation type="journal article" date="2014" name="Int. J. Syst. Evol. Microbiol.">
        <title>Phaeodactylibacter xiamenensis gen. nov., sp. nov., a member of the family Saprospiraceae isolated from the marine alga Phaeodactylum tricornutum.</title>
        <authorList>
            <person name="Chen Z.Jr."/>
            <person name="Lei X."/>
            <person name="Lai Q."/>
            <person name="Li Y."/>
            <person name="Zhang B."/>
            <person name="Zhang J."/>
            <person name="Zhang H."/>
            <person name="Yang L."/>
            <person name="Zheng W."/>
            <person name="Tian Y."/>
            <person name="Yu Z."/>
            <person name="Xu H.Jr."/>
            <person name="Zheng T."/>
        </authorList>
    </citation>
    <scope>NUCLEOTIDE SEQUENCE [LARGE SCALE GENOMIC DNA]</scope>
    <source>
        <strain evidence="1 2">KD52</strain>
    </source>
</reference>
<comment type="caution">
    <text evidence="1">The sequence shown here is derived from an EMBL/GenBank/DDBJ whole genome shotgun (WGS) entry which is preliminary data.</text>
</comment>
<keyword evidence="2" id="KW-1185">Reference proteome</keyword>
<organism evidence="1 2">
    <name type="scientific">Phaeodactylibacter xiamenensis</name>
    <dbReference type="NCBI Taxonomy" id="1524460"/>
    <lineage>
        <taxon>Bacteria</taxon>
        <taxon>Pseudomonadati</taxon>
        <taxon>Bacteroidota</taxon>
        <taxon>Saprospiria</taxon>
        <taxon>Saprospirales</taxon>
        <taxon>Haliscomenobacteraceae</taxon>
        <taxon>Phaeodactylibacter</taxon>
    </lineage>
</organism>
<accession>A0A098S5K0</accession>
<dbReference type="EMBL" id="JPOS01000037">
    <property type="protein sequence ID" value="KGE87370.1"/>
    <property type="molecule type" value="Genomic_DNA"/>
</dbReference>
<protein>
    <submittedName>
        <fullName evidence="1">Uncharacterized protein</fullName>
    </submittedName>
</protein>
<proteinExistence type="predicted"/>
<name>A0A098S5K0_9BACT</name>
<dbReference type="AlphaFoldDB" id="A0A098S5K0"/>
<evidence type="ECO:0000313" key="2">
    <source>
        <dbReference type="Proteomes" id="UP000029736"/>
    </source>
</evidence>
<gene>
    <name evidence="1" type="ORF">IX84_15325</name>
</gene>